<comment type="caution">
    <text evidence="1">The sequence shown here is derived from an EMBL/GenBank/DDBJ whole genome shotgun (WGS) entry which is preliminary data.</text>
</comment>
<protein>
    <submittedName>
        <fullName evidence="1">7-keto-8-aminopelargonate synthetase-like enzyme</fullName>
    </submittedName>
</protein>
<reference evidence="2" key="1">
    <citation type="journal article" date="2016" name="Genome Announc.">
        <title>Draft Genome Sequences of Five Rapidly Growing Mycobacterium Species, M. thermoresistibile, M. fortuitum subsp. acetamidolyticum, M. canariasense, M. brisbanense, and M. novocastrense.</title>
        <authorList>
            <person name="Katahira K."/>
            <person name="Ogura Y."/>
            <person name="Gotoh Y."/>
            <person name="Hayashi T."/>
        </authorList>
    </citation>
    <scope>NUCLEOTIDE SEQUENCE [LARGE SCALE GENOMIC DNA]</scope>
    <source>
        <strain evidence="2">JCM15298</strain>
    </source>
</reference>
<dbReference type="EMBL" id="BCSY01000035">
    <property type="protein sequence ID" value="GAS94395.1"/>
    <property type="molecule type" value="Genomic_DNA"/>
</dbReference>
<accession>A0A117I9A0</accession>
<organism evidence="1 2">
    <name type="scientific">Mycolicibacterium canariasense</name>
    <name type="common">Mycobacterium canariasense</name>
    <dbReference type="NCBI Taxonomy" id="228230"/>
    <lineage>
        <taxon>Bacteria</taxon>
        <taxon>Bacillati</taxon>
        <taxon>Actinomycetota</taxon>
        <taxon>Actinomycetes</taxon>
        <taxon>Mycobacteriales</taxon>
        <taxon>Mycobacteriaceae</taxon>
        <taxon>Mycolicibacterium</taxon>
    </lineage>
</organism>
<dbReference type="STRING" id="228230.RMCC_1361"/>
<keyword evidence="2" id="KW-1185">Reference proteome</keyword>
<gene>
    <name evidence="1" type="ORF">RMCC_1361</name>
</gene>
<dbReference type="Proteomes" id="UP000069443">
    <property type="component" value="Unassembled WGS sequence"/>
</dbReference>
<evidence type="ECO:0000313" key="2">
    <source>
        <dbReference type="Proteomes" id="UP000069443"/>
    </source>
</evidence>
<evidence type="ECO:0000313" key="1">
    <source>
        <dbReference type="EMBL" id="GAS94395.1"/>
    </source>
</evidence>
<proteinExistence type="predicted"/>
<reference evidence="2" key="2">
    <citation type="submission" date="2016-02" db="EMBL/GenBank/DDBJ databases">
        <title>Draft genome sequence of five rapidly growing Mycobacterium species.</title>
        <authorList>
            <person name="Katahira K."/>
            <person name="Gotou Y."/>
            <person name="Iida K."/>
            <person name="Ogura Y."/>
            <person name="Hayashi T."/>
        </authorList>
    </citation>
    <scope>NUCLEOTIDE SEQUENCE [LARGE SCALE GENOMIC DNA]</scope>
    <source>
        <strain evidence="2">JCM15298</strain>
    </source>
</reference>
<name>A0A117I9A0_MYCCR</name>
<dbReference type="RefSeq" id="WP_062655704.1">
    <property type="nucleotide sequence ID" value="NZ_BCSY01000035.1"/>
</dbReference>
<dbReference type="AlphaFoldDB" id="A0A117I9A0"/>
<sequence length="76" mass="8535">MSDLIPMYARLRGTLADQQPAAAAPCRHPRPQQRIERTEEDIRGGNTTAIVRVTTEIHCNACGAIVGRETHNERRR</sequence>